<evidence type="ECO:0000313" key="1">
    <source>
        <dbReference type="Proteomes" id="UP000038045"/>
    </source>
</evidence>
<accession>A0A0N4ZUZ1</accession>
<protein>
    <submittedName>
        <fullName evidence="2">LisH domain-containing protein</fullName>
    </submittedName>
</protein>
<dbReference type="Proteomes" id="UP000038045">
    <property type="component" value="Unplaced"/>
</dbReference>
<reference evidence="2" key="1">
    <citation type="submission" date="2017-02" db="UniProtKB">
        <authorList>
            <consortium name="WormBaseParasite"/>
        </authorList>
    </citation>
    <scope>IDENTIFICATION</scope>
</reference>
<organism evidence="1 2">
    <name type="scientific">Parastrongyloides trichosuri</name>
    <name type="common">Possum-specific nematode worm</name>
    <dbReference type="NCBI Taxonomy" id="131310"/>
    <lineage>
        <taxon>Eukaryota</taxon>
        <taxon>Metazoa</taxon>
        <taxon>Ecdysozoa</taxon>
        <taxon>Nematoda</taxon>
        <taxon>Chromadorea</taxon>
        <taxon>Rhabditida</taxon>
        <taxon>Tylenchina</taxon>
        <taxon>Panagrolaimomorpha</taxon>
        <taxon>Strongyloidoidea</taxon>
        <taxon>Strongyloididae</taxon>
        <taxon>Parastrongyloides</taxon>
    </lineage>
</organism>
<name>A0A0N4ZUZ1_PARTI</name>
<keyword evidence="1" id="KW-1185">Reference proteome</keyword>
<dbReference type="AlphaFoldDB" id="A0A0N4ZUZ1"/>
<evidence type="ECO:0000313" key="2">
    <source>
        <dbReference type="WBParaSite" id="PTRK_0001240200.1"/>
    </source>
</evidence>
<sequence length="356" mass="41487">MYLQNSSKKLSSKDGGKDYYSNNTEKIFRNLPGQQLKCSDKKENILSGFNTKNFNDTENKIFSFRKDISKNYPLEDNNKDEFNSEENIYYQKRRLRNTYVLKDSNNDNKSIHSNSSPLNFITNFKSNKVELQEEDMENDIDIYKEKLEWLKILTYYFNGQNIVSAKDFIKTFYKIHNITINSNYLDSKFKCPSFSKVIKKYFNEEFLFFNEDYTYYLSIICNIKIAITEIEDKIADIEIEKIANSITQIGEESFKNNEISSIFEEIGDIGKNMYKNIGNSQCGYEIEESVQESSSNVGKINLPSKDIGKAPFYDNMPFLLKKSTSHENSRKISSKAKYTSTNEILSETSEDSLDML</sequence>
<proteinExistence type="predicted"/>
<dbReference type="WBParaSite" id="PTRK_0001240200.1">
    <property type="protein sequence ID" value="PTRK_0001240200.1"/>
    <property type="gene ID" value="PTRK_0001240200"/>
</dbReference>